<dbReference type="InterPro" id="IPR006204">
    <property type="entry name" value="GHMP_kinase_N_dom"/>
</dbReference>
<dbReference type="EMBL" id="CP031229">
    <property type="protein sequence ID" value="AXH97797.1"/>
    <property type="molecule type" value="Genomic_DNA"/>
</dbReference>
<dbReference type="InterPro" id="IPR036554">
    <property type="entry name" value="GHMP_kinase_C_sf"/>
</dbReference>
<evidence type="ECO:0000256" key="3">
    <source>
        <dbReference type="ARBA" id="ARBA00022679"/>
    </source>
</evidence>
<dbReference type="Gene3D" id="3.30.70.890">
    <property type="entry name" value="GHMP kinase, C-terminal domain"/>
    <property type="match status" value="1"/>
</dbReference>
<dbReference type="SUPFAM" id="SSF55060">
    <property type="entry name" value="GHMP Kinase, C-terminal domain"/>
    <property type="match status" value="1"/>
</dbReference>
<keyword evidence="8" id="KW-0443">Lipid metabolism</keyword>
<dbReference type="InterPro" id="IPR013750">
    <property type="entry name" value="GHMP_kinase_C_dom"/>
</dbReference>
<evidence type="ECO:0000256" key="6">
    <source>
        <dbReference type="ARBA" id="ARBA00022840"/>
    </source>
</evidence>
<name>A0A345NRY9_9MICO</name>
<keyword evidence="4" id="KW-0547">Nucleotide-binding</keyword>
<gene>
    <name evidence="12" type="primary">mvk</name>
    <name evidence="12" type="ORF">DV701_01010</name>
</gene>
<dbReference type="PANTHER" id="PTHR43290">
    <property type="entry name" value="MEVALONATE KINASE"/>
    <property type="match status" value="1"/>
</dbReference>
<feature type="domain" description="GHMP kinase N-terminal" evidence="10">
    <location>
        <begin position="85"/>
        <end position="163"/>
    </location>
</feature>
<dbReference type="OrthoDB" id="9764892at2"/>
<dbReference type="GO" id="GO:0005829">
    <property type="term" value="C:cytosol"/>
    <property type="evidence" value="ECO:0007669"/>
    <property type="project" value="TreeGrafter"/>
</dbReference>
<keyword evidence="1" id="KW-0963">Cytoplasm</keyword>
<sequence>MPVQRTDPPAAVGPDPSGTGYAHAKAILLGEHAVVYGTPALAVPVHGLGVEARVWPAPEGVHVDSELFAGDASTAPGLVRPVVTALSAALDLVGLGHGAKVRILSSLPHERGLGSSAAVAAAVARAVAGLAGVELGPDALYKVVQEAERHSHGNPSGLDARAVVADTPIRFQRGRVAPVPVGTTTTFVLADSGMAGSTARSVAGVRERLEADPSAVERTFARIADLVEEGARQLAHGDLAALGTALSEDHRLLAWLGVSNEVLDRLVAAATAAGSAGAKLTGGGQGGCVIALADSEDHADELATALRGAGAARTWTTTVPAA</sequence>
<dbReference type="GO" id="GO:0005524">
    <property type="term" value="F:ATP binding"/>
    <property type="evidence" value="ECO:0007669"/>
    <property type="project" value="UniProtKB-KW"/>
</dbReference>
<accession>A0A345NRY9</accession>
<keyword evidence="13" id="KW-1185">Reference proteome</keyword>
<feature type="domain" description="GHMP kinase C-terminal" evidence="11">
    <location>
        <begin position="233"/>
        <end position="310"/>
    </location>
</feature>
<evidence type="ECO:0000313" key="13">
    <source>
        <dbReference type="Proteomes" id="UP000253790"/>
    </source>
</evidence>
<evidence type="ECO:0000256" key="4">
    <source>
        <dbReference type="ARBA" id="ARBA00022741"/>
    </source>
</evidence>
<dbReference type="NCBIfam" id="TIGR00549">
    <property type="entry name" value="mevalon_kin"/>
    <property type="match status" value="1"/>
</dbReference>
<keyword evidence="3 12" id="KW-0808">Transferase</keyword>
<protein>
    <submittedName>
        <fullName evidence="12">Mevalonate kinase</fullName>
        <ecNumber evidence="12">2.7.1.36</ecNumber>
    </submittedName>
</protein>
<dbReference type="PANTHER" id="PTHR43290:SF2">
    <property type="entry name" value="MEVALONATE KINASE"/>
    <property type="match status" value="1"/>
</dbReference>
<dbReference type="InterPro" id="IPR020568">
    <property type="entry name" value="Ribosomal_Su5_D2-typ_SF"/>
</dbReference>
<keyword evidence="7" id="KW-0460">Magnesium</keyword>
<evidence type="ECO:0000256" key="1">
    <source>
        <dbReference type="ARBA" id="ARBA00022490"/>
    </source>
</evidence>
<dbReference type="PRINTS" id="PR00959">
    <property type="entry name" value="MEVGALKINASE"/>
</dbReference>
<evidence type="ECO:0000259" key="10">
    <source>
        <dbReference type="Pfam" id="PF00288"/>
    </source>
</evidence>
<dbReference type="GO" id="GO:0004496">
    <property type="term" value="F:mevalonate kinase activity"/>
    <property type="evidence" value="ECO:0007669"/>
    <property type="project" value="UniProtKB-EC"/>
</dbReference>
<dbReference type="InterPro" id="IPR006205">
    <property type="entry name" value="Mev_gal_kin"/>
</dbReference>
<evidence type="ECO:0000256" key="7">
    <source>
        <dbReference type="ARBA" id="ARBA00022842"/>
    </source>
</evidence>
<dbReference type="Pfam" id="PF00288">
    <property type="entry name" value="GHMP_kinases_N"/>
    <property type="match status" value="1"/>
</dbReference>
<dbReference type="InterPro" id="IPR014721">
    <property type="entry name" value="Ribsml_uS5_D2-typ_fold_subgr"/>
</dbReference>
<dbReference type="Pfam" id="PF08544">
    <property type="entry name" value="GHMP_kinases_C"/>
    <property type="match status" value="1"/>
</dbReference>
<evidence type="ECO:0000256" key="9">
    <source>
        <dbReference type="ARBA" id="ARBA00029438"/>
    </source>
</evidence>
<dbReference type="AlphaFoldDB" id="A0A345NRY9"/>
<keyword evidence="6" id="KW-0067">ATP-binding</keyword>
<dbReference type="SUPFAM" id="SSF54211">
    <property type="entry name" value="Ribosomal protein S5 domain 2-like"/>
    <property type="match status" value="1"/>
</dbReference>
<dbReference type="EC" id="2.7.1.36" evidence="12"/>
<dbReference type="KEGG" id="orn:DV701_01010"/>
<evidence type="ECO:0000259" key="11">
    <source>
        <dbReference type="Pfam" id="PF08544"/>
    </source>
</evidence>
<keyword evidence="2" id="KW-0444">Lipid biosynthesis</keyword>
<comment type="pathway">
    <text evidence="9">Isoprenoid biosynthesis; isopentenyl diphosphate biosynthesis via mevalonate pathway; isopentenyl diphosphate from (R)-mevalonate: step 1/3.</text>
</comment>
<evidence type="ECO:0000256" key="8">
    <source>
        <dbReference type="ARBA" id="ARBA00023098"/>
    </source>
</evidence>
<proteinExistence type="predicted"/>
<evidence type="ECO:0000313" key="12">
    <source>
        <dbReference type="EMBL" id="AXH97797.1"/>
    </source>
</evidence>
<dbReference type="Gene3D" id="3.30.230.10">
    <property type="match status" value="1"/>
</dbReference>
<organism evidence="12 13">
    <name type="scientific">Ornithinimicrobium avium</name>
    <dbReference type="NCBI Taxonomy" id="2283195"/>
    <lineage>
        <taxon>Bacteria</taxon>
        <taxon>Bacillati</taxon>
        <taxon>Actinomycetota</taxon>
        <taxon>Actinomycetes</taxon>
        <taxon>Micrococcales</taxon>
        <taxon>Ornithinimicrobiaceae</taxon>
        <taxon>Ornithinimicrobium</taxon>
    </lineage>
</organism>
<evidence type="ECO:0000256" key="2">
    <source>
        <dbReference type="ARBA" id="ARBA00022516"/>
    </source>
</evidence>
<keyword evidence="5 12" id="KW-0418">Kinase</keyword>
<dbReference type="Proteomes" id="UP000253790">
    <property type="component" value="Chromosome"/>
</dbReference>
<evidence type="ECO:0000256" key="5">
    <source>
        <dbReference type="ARBA" id="ARBA00022777"/>
    </source>
</evidence>
<reference evidence="12 13" key="1">
    <citation type="submission" date="2018-07" db="EMBL/GenBank/DDBJ databases">
        <title>Complete genome sequencing of Ornithinimicrobium sp. AMA3305.</title>
        <authorList>
            <person name="Bae J.-W."/>
        </authorList>
    </citation>
    <scope>NUCLEOTIDE SEQUENCE [LARGE SCALE GENOMIC DNA]</scope>
    <source>
        <strain evidence="12 13">AMA3305</strain>
    </source>
</reference>
<dbReference type="GO" id="GO:0019287">
    <property type="term" value="P:isopentenyl diphosphate biosynthetic process, mevalonate pathway"/>
    <property type="evidence" value="ECO:0007669"/>
    <property type="project" value="UniProtKB-UniPathway"/>
</dbReference>
<dbReference type="UniPathway" id="UPA00057">
    <property type="reaction ID" value="UER00098"/>
</dbReference>